<dbReference type="GeneID" id="36407181"/>
<organism evidence="1 2">
    <name type="scientific">Plasmopara halstedii</name>
    <name type="common">Downy mildew of sunflower</name>
    <dbReference type="NCBI Taxonomy" id="4781"/>
    <lineage>
        <taxon>Eukaryota</taxon>
        <taxon>Sar</taxon>
        <taxon>Stramenopiles</taxon>
        <taxon>Oomycota</taxon>
        <taxon>Peronosporomycetes</taxon>
        <taxon>Peronosporales</taxon>
        <taxon>Peronosporaceae</taxon>
        <taxon>Plasmopara</taxon>
    </lineage>
</organism>
<dbReference type="RefSeq" id="XP_024578172.1">
    <property type="nucleotide sequence ID" value="XM_024727612.1"/>
</dbReference>
<evidence type="ECO:0000313" key="1">
    <source>
        <dbReference type="EMBL" id="CEG41803.1"/>
    </source>
</evidence>
<dbReference type="EMBL" id="CCYD01000610">
    <property type="protein sequence ID" value="CEG41803.1"/>
    <property type="molecule type" value="Genomic_DNA"/>
</dbReference>
<keyword evidence="2" id="KW-1185">Reference proteome</keyword>
<reference evidence="2" key="1">
    <citation type="submission" date="2014-09" db="EMBL/GenBank/DDBJ databases">
        <authorList>
            <person name="Sharma Rahul"/>
            <person name="Thines Marco"/>
        </authorList>
    </citation>
    <scope>NUCLEOTIDE SEQUENCE [LARGE SCALE GENOMIC DNA]</scope>
</reference>
<sequence>MTGRQFYPGDARGISSFRERVETCPVAKSLGLWKLTGLIAVRKALSVYGGVDSSFVIWGVQVSSDGLVHKLACRYAHES</sequence>
<dbReference type="Proteomes" id="UP000054928">
    <property type="component" value="Unassembled WGS sequence"/>
</dbReference>
<evidence type="ECO:0000313" key="2">
    <source>
        <dbReference type="Proteomes" id="UP000054928"/>
    </source>
</evidence>
<accession>A0A0N7L5L4</accession>
<name>A0A0N7L5L4_PLAHL</name>
<proteinExistence type="predicted"/>
<dbReference type="AlphaFoldDB" id="A0A0N7L5L4"/>
<protein>
    <submittedName>
        <fullName evidence="1">Uncharacterized protein</fullName>
    </submittedName>
</protein>